<dbReference type="AlphaFoldDB" id="A0A918LAN8"/>
<comment type="caution">
    <text evidence="2">The sequence shown here is derived from an EMBL/GenBank/DDBJ whole genome shotgun (WGS) entry which is preliminary data.</text>
</comment>
<accession>A0A918LAN8</accession>
<evidence type="ECO:0000256" key="1">
    <source>
        <dbReference type="SAM" id="MobiDB-lite"/>
    </source>
</evidence>
<dbReference type="RefSeq" id="WP_189209858.1">
    <property type="nucleotide sequence ID" value="NZ_BMRB01000001.1"/>
</dbReference>
<dbReference type="EMBL" id="BMRB01000001">
    <property type="protein sequence ID" value="GGS26017.1"/>
    <property type="molecule type" value="Genomic_DNA"/>
</dbReference>
<sequence length="103" mass="10405">MSGYEVVLDQLTAAGDAAVGAGDQAGRVDLAEAVADVPSALPGARSAAAIGQVAGLWSGQVAAWRDAARALGEQMREAARAYADSDADAERDLRVPASRLGPL</sequence>
<proteinExistence type="predicted"/>
<evidence type="ECO:0000313" key="3">
    <source>
        <dbReference type="Proteomes" id="UP000660680"/>
    </source>
</evidence>
<dbReference type="Proteomes" id="UP000660680">
    <property type="component" value="Unassembled WGS sequence"/>
</dbReference>
<protein>
    <recommendedName>
        <fullName evidence="4">Excreted virulence factor EspC, type VII ESX diderm</fullName>
    </recommendedName>
</protein>
<feature type="region of interest" description="Disordered" evidence="1">
    <location>
        <begin position="82"/>
        <end position="103"/>
    </location>
</feature>
<reference evidence="2" key="2">
    <citation type="submission" date="2020-09" db="EMBL/GenBank/DDBJ databases">
        <authorList>
            <person name="Sun Q."/>
            <person name="Ohkuma M."/>
        </authorList>
    </citation>
    <scope>NUCLEOTIDE SEQUENCE</scope>
    <source>
        <strain evidence="2">JCM 3276</strain>
    </source>
</reference>
<reference evidence="2" key="1">
    <citation type="journal article" date="2014" name="Int. J. Syst. Evol. Microbiol.">
        <title>Complete genome sequence of Corynebacterium casei LMG S-19264T (=DSM 44701T), isolated from a smear-ripened cheese.</title>
        <authorList>
            <consortium name="US DOE Joint Genome Institute (JGI-PGF)"/>
            <person name="Walter F."/>
            <person name="Albersmeier A."/>
            <person name="Kalinowski J."/>
            <person name="Ruckert C."/>
        </authorList>
    </citation>
    <scope>NUCLEOTIDE SEQUENCE</scope>
    <source>
        <strain evidence="2">JCM 3276</strain>
    </source>
</reference>
<keyword evidence="3" id="KW-1185">Reference proteome</keyword>
<evidence type="ECO:0008006" key="4">
    <source>
        <dbReference type="Google" id="ProtNLM"/>
    </source>
</evidence>
<evidence type="ECO:0000313" key="2">
    <source>
        <dbReference type="EMBL" id="GGS26017.1"/>
    </source>
</evidence>
<gene>
    <name evidence="2" type="ORF">GCM10010171_19270</name>
</gene>
<organism evidence="2 3">
    <name type="scientific">Actinokineospora fastidiosa</name>
    <dbReference type="NCBI Taxonomy" id="1816"/>
    <lineage>
        <taxon>Bacteria</taxon>
        <taxon>Bacillati</taxon>
        <taxon>Actinomycetota</taxon>
        <taxon>Actinomycetes</taxon>
        <taxon>Pseudonocardiales</taxon>
        <taxon>Pseudonocardiaceae</taxon>
        <taxon>Actinokineospora</taxon>
    </lineage>
</organism>
<name>A0A918LAN8_9PSEU</name>